<dbReference type="CDD" id="cd02042">
    <property type="entry name" value="ParAB_family"/>
    <property type="match status" value="1"/>
</dbReference>
<dbReference type="PANTHER" id="PTHR13696">
    <property type="entry name" value="P-LOOP CONTAINING NUCLEOSIDE TRIPHOSPHATE HYDROLASE"/>
    <property type="match status" value="1"/>
</dbReference>
<dbReference type="PANTHER" id="PTHR13696:SF99">
    <property type="entry name" value="COBYRINIC ACID AC-DIAMIDE SYNTHASE"/>
    <property type="match status" value="1"/>
</dbReference>
<dbReference type="Proteomes" id="UP000482155">
    <property type="component" value="Unassembled WGS sequence"/>
</dbReference>
<keyword evidence="2" id="KW-1185">Reference proteome</keyword>
<reference evidence="1 2" key="1">
    <citation type="submission" date="2020-02" db="EMBL/GenBank/DDBJ databases">
        <authorList>
            <person name="Kim M.K."/>
        </authorList>
    </citation>
    <scope>NUCLEOTIDE SEQUENCE [LARGE SCALE GENOMIC DNA]</scope>
    <source>
        <strain evidence="1 2">17J57-3</strain>
    </source>
</reference>
<comment type="caution">
    <text evidence="1">The sequence shown here is derived from an EMBL/GenBank/DDBJ whole genome shotgun (WGS) entry which is preliminary data.</text>
</comment>
<dbReference type="InterPro" id="IPR027417">
    <property type="entry name" value="P-loop_NTPase"/>
</dbReference>
<sequence length="254" mass="27492">MSVIGIVSMKGGVGKTSITANLASALASRLGHGRVSVVDLDPQNALHWHFGIEEGTRDGVCEATVRGADWRGVACESDYDVTCLPYGAGAEEDRLAFEAHLARRATYVGDQIRRAGLDDNAVVLIDTPPGPSVYLKQVFACADILLIVLLADAGSYATIPAMEAWLEEMDEFRRGMPSVYVLNQVDTSEPLSRDVTNLLRQHLGKRLAQVSVHADEAVGEALAFQQPVMAYDPHGQASHDVARLANWLVDILNR</sequence>
<dbReference type="RefSeq" id="WP_163960526.1">
    <property type="nucleotide sequence ID" value="NZ_JAAIVB010000010.1"/>
</dbReference>
<dbReference type="InterPro" id="IPR050678">
    <property type="entry name" value="DNA_Partitioning_ATPase"/>
</dbReference>
<dbReference type="NCBIfam" id="TIGR03371">
    <property type="entry name" value="cellulose_yhjQ"/>
    <property type="match status" value="1"/>
</dbReference>
<protein>
    <submittedName>
        <fullName evidence="1">Cellulose synthase operon protein YhjQ</fullName>
    </submittedName>
</protein>
<gene>
    <name evidence="1" type="primary">yhjQ</name>
    <name evidence="1" type="ORF">G3574_02970</name>
</gene>
<proteinExistence type="predicted"/>
<dbReference type="PIRSF" id="PIRSF009320">
    <property type="entry name" value="Nuc_binding_HP_1000"/>
    <property type="match status" value="1"/>
</dbReference>
<dbReference type="Pfam" id="PF06564">
    <property type="entry name" value="CBP_BcsQ"/>
    <property type="match status" value="1"/>
</dbReference>
<accession>A0A6B3SGQ3</accession>
<evidence type="ECO:0000313" key="1">
    <source>
        <dbReference type="EMBL" id="NEX60031.1"/>
    </source>
</evidence>
<dbReference type="AlphaFoldDB" id="A0A6B3SGQ3"/>
<dbReference type="EMBL" id="JAAIVB010000010">
    <property type="protein sequence ID" value="NEX60031.1"/>
    <property type="molecule type" value="Genomic_DNA"/>
</dbReference>
<dbReference type="Gene3D" id="3.40.50.300">
    <property type="entry name" value="P-loop containing nucleotide triphosphate hydrolases"/>
    <property type="match status" value="1"/>
</dbReference>
<dbReference type="InterPro" id="IPR017746">
    <property type="entry name" value="Cellulose_synthase_operon_BcsQ"/>
</dbReference>
<name>A0A6B3SGQ3_9BURK</name>
<evidence type="ECO:0000313" key="2">
    <source>
        <dbReference type="Proteomes" id="UP000482155"/>
    </source>
</evidence>
<organism evidence="1 2">
    <name type="scientific">Noviherbaspirillum galbum</name>
    <dbReference type="NCBI Taxonomy" id="2709383"/>
    <lineage>
        <taxon>Bacteria</taxon>
        <taxon>Pseudomonadati</taxon>
        <taxon>Pseudomonadota</taxon>
        <taxon>Betaproteobacteria</taxon>
        <taxon>Burkholderiales</taxon>
        <taxon>Oxalobacteraceae</taxon>
        <taxon>Noviherbaspirillum</taxon>
    </lineage>
</organism>
<dbReference type="SUPFAM" id="SSF52540">
    <property type="entry name" value="P-loop containing nucleoside triphosphate hydrolases"/>
    <property type="match status" value="1"/>
</dbReference>